<keyword evidence="3" id="KW-1185">Reference proteome</keyword>
<dbReference type="InterPro" id="IPR013922">
    <property type="entry name" value="Cyclin_PHO80-like"/>
</dbReference>
<evidence type="ECO:0000313" key="3">
    <source>
        <dbReference type="Proteomes" id="UP000807353"/>
    </source>
</evidence>
<dbReference type="InterPro" id="IPR036915">
    <property type="entry name" value="Cyclin-like_sf"/>
</dbReference>
<dbReference type="GO" id="GO:0016538">
    <property type="term" value="F:cyclin-dependent protein serine/threonine kinase regulator activity"/>
    <property type="evidence" value="ECO:0007669"/>
    <property type="project" value="TreeGrafter"/>
</dbReference>
<sequence length="302" mass="34674">MYLRDVCTLLINSSQILLGHLGPPVVHGGIPEAITPATFNIHLYSCLLDTYSQASLPSIIWMVATLLDSYQRHKTVAKMGSRSLHHLFRCSMDPPYKGEGPRPNLKRFIVYLLHFSELPSDTVYVALFFLQRLKHRHYMRKKKETGYHFFLPAFMLASKYDNDKSPSNRWWTRASLNIWTLRQINKMERHLCSRLDWDLTIDPGLLARFSERISLDFASCTRHPHPTYGLSTTSVSAAIERRIKTRERTEVLQALGVVNGAALQRPAYFLPPARGDFQMLDVKGKPTCAHLYVFTAALPSRW</sequence>
<evidence type="ECO:0000259" key="1">
    <source>
        <dbReference type="Pfam" id="PF00134"/>
    </source>
</evidence>
<dbReference type="OrthoDB" id="244495at2759"/>
<dbReference type="InterPro" id="IPR006671">
    <property type="entry name" value="Cyclin_N"/>
</dbReference>
<dbReference type="Pfam" id="PF00134">
    <property type="entry name" value="Cyclin_N"/>
    <property type="match status" value="1"/>
</dbReference>
<feature type="domain" description="Cyclin N-terminal" evidence="1">
    <location>
        <begin position="101"/>
        <end position="200"/>
    </location>
</feature>
<dbReference type="CDD" id="cd20557">
    <property type="entry name" value="CYCLIN_ScPCL1-like"/>
    <property type="match status" value="1"/>
</dbReference>
<dbReference type="GO" id="GO:0000307">
    <property type="term" value="C:cyclin-dependent protein kinase holoenzyme complex"/>
    <property type="evidence" value="ECO:0007669"/>
    <property type="project" value="TreeGrafter"/>
</dbReference>
<proteinExistence type="predicted"/>
<dbReference type="AlphaFoldDB" id="A0A9P6CH52"/>
<gene>
    <name evidence="2" type="ORF">BDZ94DRAFT_1262542</name>
</gene>
<dbReference type="GO" id="GO:0019901">
    <property type="term" value="F:protein kinase binding"/>
    <property type="evidence" value="ECO:0007669"/>
    <property type="project" value="InterPro"/>
</dbReference>
<reference evidence="2" key="1">
    <citation type="submission" date="2020-11" db="EMBL/GenBank/DDBJ databases">
        <authorList>
            <consortium name="DOE Joint Genome Institute"/>
            <person name="Ahrendt S."/>
            <person name="Riley R."/>
            <person name="Andreopoulos W."/>
            <person name="Labutti K."/>
            <person name="Pangilinan J."/>
            <person name="Ruiz-Duenas F.J."/>
            <person name="Barrasa J.M."/>
            <person name="Sanchez-Garcia M."/>
            <person name="Camarero S."/>
            <person name="Miyauchi S."/>
            <person name="Serrano A."/>
            <person name="Linde D."/>
            <person name="Babiker R."/>
            <person name="Drula E."/>
            <person name="Ayuso-Fernandez I."/>
            <person name="Pacheco R."/>
            <person name="Padilla G."/>
            <person name="Ferreira P."/>
            <person name="Barriuso J."/>
            <person name="Kellner H."/>
            <person name="Castanera R."/>
            <person name="Alfaro M."/>
            <person name="Ramirez L."/>
            <person name="Pisabarro A.G."/>
            <person name="Kuo A."/>
            <person name="Tritt A."/>
            <person name="Lipzen A."/>
            <person name="He G."/>
            <person name="Yan M."/>
            <person name="Ng V."/>
            <person name="Cullen D."/>
            <person name="Martin F."/>
            <person name="Rosso M.-N."/>
            <person name="Henrissat B."/>
            <person name="Hibbett D."/>
            <person name="Martinez A.T."/>
            <person name="Grigoriev I.V."/>
        </authorList>
    </citation>
    <scope>NUCLEOTIDE SEQUENCE</scope>
    <source>
        <strain evidence="2">CBS 247.69</strain>
    </source>
</reference>
<dbReference type="Gene3D" id="1.10.472.10">
    <property type="entry name" value="Cyclin-like"/>
    <property type="match status" value="1"/>
</dbReference>
<dbReference type="PANTHER" id="PTHR15615:SF108">
    <property type="entry name" value="PROTEIN CNPPD1"/>
    <property type="match status" value="1"/>
</dbReference>
<accession>A0A9P6CH52</accession>
<dbReference type="GO" id="GO:0005634">
    <property type="term" value="C:nucleus"/>
    <property type="evidence" value="ECO:0007669"/>
    <property type="project" value="TreeGrafter"/>
</dbReference>
<name>A0A9P6CH52_9AGAR</name>
<dbReference type="SUPFAM" id="SSF47954">
    <property type="entry name" value="Cyclin-like"/>
    <property type="match status" value="1"/>
</dbReference>
<dbReference type="EMBL" id="MU150277">
    <property type="protein sequence ID" value="KAF9461935.1"/>
    <property type="molecule type" value="Genomic_DNA"/>
</dbReference>
<protein>
    <recommendedName>
        <fullName evidence="1">Cyclin N-terminal domain-containing protein</fullName>
    </recommendedName>
</protein>
<organism evidence="2 3">
    <name type="scientific">Collybia nuda</name>
    <dbReference type="NCBI Taxonomy" id="64659"/>
    <lineage>
        <taxon>Eukaryota</taxon>
        <taxon>Fungi</taxon>
        <taxon>Dikarya</taxon>
        <taxon>Basidiomycota</taxon>
        <taxon>Agaricomycotina</taxon>
        <taxon>Agaricomycetes</taxon>
        <taxon>Agaricomycetidae</taxon>
        <taxon>Agaricales</taxon>
        <taxon>Tricholomatineae</taxon>
        <taxon>Clitocybaceae</taxon>
        <taxon>Collybia</taxon>
    </lineage>
</organism>
<dbReference type="Proteomes" id="UP000807353">
    <property type="component" value="Unassembled WGS sequence"/>
</dbReference>
<dbReference type="PANTHER" id="PTHR15615">
    <property type="match status" value="1"/>
</dbReference>
<evidence type="ECO:0000313" key="2">
    <source>
        <dbReference type="EMBL" id="KAF9461935.1"/>
    </source>
</evidence>
<comment type="caution">
    <text evidence="2">The sequence shown here is derived from an EMBL/GenBank/DDBJ whole genome shotgun (WGS) entry which is preliminary data.</text>
</comment>